<dbReference type="InterPro" id="IPR002934">
    <property type="entry name" value="Polymerase_NTP_transf_dom"/>
</dbReference>
<keyword evidence="6" id="KW-0547">Nucleotide-binding</keyword>
<keyword evidence="15" id="KW-1185">Reference proteome</keyword>
<dbReference type="SUPFAM" id="SSF81301">
    <property type="entry name" value="Nucleotidyltransferase"/>
    <property type="match status" value="1"/>
</dbReference>
<comment type="catalytic activity">
    <reaction evidence="12">
        <text>L-tyrosyl-[protein] + ATP = O-(5'-adenylyl)-L-tyrosyl-[protein] + diphosphate</text>
        <dbReference type="Rhea" id="RHEA:54288"/>
        <dbReference type="Rhea" id="RHEA-COMP:10136"/>
        <dbReference type="Rhea" id="RHEA-COMP:13846"/>
        <dbReference type="ChEBI" id="CHEBI:30616"/>
        <dbReference type="ChEBI" id="CHEBI:33019"/>
        <dbReference type="ChEBI" id="CHEBI:46858"/>
        <dbReference type="ChEBI" id="CHEBI:83624"/>
        <dbReference type="EC" id="2.7.7.108"/>
    </reaction>
</comment>
<reference evidence="14" key="1">
    <citation type="submission" date="2022-12" db="EMBL/GenBank/DDBJ databases">
        <title>Isolation and characterisation of novel Methanocorpusculum spp. from native Australian herbivores indicates the genus is ancestrally host-associated.</title>
        <authorList>
            <person name="Volmer J.G."/>
            <person name="Soo R.M."/>
            <person name="Evans P.N."/>
            <person name="Hoedt E.C."/>
            <person name="Astorga Alsina A.L."/>
            <person name="Woodcroft B.J."/>
            <person name="Tyson G.W."/>
            <person name="Hugenholtz P."/>
            <person name="Morrison M."/>
        </authorList>
    </citation>
    <scope>NUCLEOTIDE SEQUENCE</scope>
    <source>
        <strain evidence="14">CW153</strain>
    </source>
</reference>
<gene>
    <name evidence="14" type="ORF">O0S09_04770</name>
</gene>
<keyword evidence="2" id="KW-1277">Toxin-antitoxin system</keyword>
<evidence type="ECO:0000256" key="4">
    <source>
        <dbReference type="ARBA" id="ARBA00022695"/>
    </source>
</evidence>
<comment type="catalytic activity">
    <reaction evidence="11">
        <text>O-(5'-adenylyl)-L-tyrosyl-[protein] + ATP = O-[5'-(adenylyl-(5'-&gt;3')-adenylyl)]-L-tyrosyl-[protein] + diphosphate</text>
        <dbReference type="Rhea" id="RHEA:66528"/>
        <dbReference type="Rhea" id="RHEA-COMP:13846"/>
        <dbReference type="Rhea" id="RHEA-COMP:17046"/>
        <dbReference type="ChEBI" id="CHEBI:30616"/>
        <dbReference type="ChEBI" id="CHEBI:33019"/>
        <dbReference type="ChEBI" id="CHEBI:83624"/>
        <dbReference type="ChEBI" id="CHEBI:167160"/>
    </reaction>
</comment>
<accession>A0ABT4ILC7</accession>
<evidence type="ECO:0000256" key="3">
    <source>
        <dbReference type="ARBA" id="ARBA00022679"/>
    </source>
</evidence>
<evidence type="ECO:0000256" key="11">
    <source>
        <dbReference type="ARBA" id="ARBA00047518"/>
    </source>
</evidence>
<evidence type="ECO:0000256" key="10">
    <source>
        <dbReference type="ARBA" id="ARBA00038276"/>
    </source>
</evidence>
<evidence type="ECO:0000256" key="9">
    <source>
        <dbReference type="ARBA" id="ARBA00034531"/>
    </source>
</evidence>
<organism evidence="14 15">
    <name type="scientific">Methanocorpusculum vombati</name>
    <dbReference type="NCBI Taxonomy" id="3002864"/>
    <lineage>
        <taxon>Archaea</taxon>
        <taxon>Methanobacteriati</taxon>
        <taxon>Methanobacteriota</taxon>
        <taxon>Stenosarchaea group</taxon>
        <taxon>Methanomicrobia</taxon>
        <taxon>Methanomicrobiales</taxon>
        <taxon>Methanocorpusculaceae</taxon>
        <taxon>Methanocorpusculum</taxon>
    </lineage>
</organism>
<protein>
    <recommendedName>
        <fullName evidence="9">protein adenylyltransferase</fullName>
        <ecNumber evidence="9">2.7.7.108</ecNumber>
    </recommendedName>
</protein>
<dbReference type="Gene3D" id="3.30.460.10">
    <property type="entry name" value="Beta Polymerase, domain 2"/>
    <property type="match status" value="1"/>
</dbReference>
<proteinExistence type="inferred from homology"/>
<dbReference type="PANTHER" id="PTHR33571:SF12">
    <property type="entry name" value="BSL3053 PROTEIN"/>
    <property type="match status" value="1"/>
</dbReference>
<evidence type="ECO:0000259" key="13">
    <source>
        <dbReference type="Pfam" id="PF01909"/>
    </source>
</evidence>
<comment type="cofactor">
    <cofactor evidence="1">
        <name>Mg(2+)</name>
        <dbReference type="ChEBI" id="CHEBI:18420"/>
    </cofactor>
</comment>
<name>A0ABT4ILC7_9EURY</name>
<dbReference type="RefSeq" id="WP_268922827.1">
    <property type="nucleotide sequence ID" value="NZ_JAPTGC010000005.1"/>
</dbReference>
<dbReference type="CDD" id="cd05403">
    <property type="entry name" value="NT_KNTase_like"/>
    <property type="match status" value="1"/>
</dbReference>
<evidence type="ECO:0000313" key="15">
    <source>
        <dbReference type="Proteomes" id="UP001141336"/>
    </source>
</evidence>
<keyword evidence="3" id="KW-0808">Transferase</keyword>
<keyword evidence="8" id="KW-0460">Magnesium</keyword>
<evidence type="ECO:0000256" key="8">
    <source>
        <dbReference type="ARBA" id="ARBA00022842"/>
    </source>
</evidence>
<dbReference type="Pfam" id="PF01909">
    <property type="entry name" value="NTP_transf_2"/>
    <property type="match status" value="1"/>
</dbReference>
<evidence type="ECO:0000256" key="12">
    <source>
        <dbReference type="ARBA" id="ARBA00048696"/>
    </source>
</evidence>
<feature type="domain" description="Polymerase nucleotidyl transferase" evidence="13">
    <location>
        <begin position="16"/>
        <end position="101"/>
    </location>
</feature>
<dbReference type="Proteomes" id="UP001141336">
    <property type="component" value="Unassembled WGS sequence"/>
</dbReference>
<comment type="similarity">
    <text evidence="10">Belongs to the MntA antitoxin family.</text>
</comment>
<evidence type="ECO:0000256" key="1">
    <source>
        <dbReference type="ARBA" id="ARBA00001946"/>
    </source>
</evidence>
<dbReference type="InterPro" id="IPR052038">
    <property type="entry name" value="Type-VII_TA_antitoxin"/>
</dbReference>
<dbReference type="InterPro" id="IPR043519">
    <property type="entry name" value="NT_sf"/>
</dbReference>
<dbReference type="EC" id="2.7.7.108" evidence="9"/>
<keyword evidence="4" id="KW-0548">Nucleotidyltransferase</keyword>
<evidence type="ECO:0000256" key="2">
    <source>
        <dbReference type="ARBA" id="ARBA00022649"/>
    </source>
</evidence>
<dbReference type="PANTHER" id="PTHR33571">
    <property type="entry name" value="SSL8005 PROTEIN"/>
    <property type="match status" value="1"/>
</dbReference>
<keyword evidence="5" id="KW-0479">Metal-binding</keyword>
<evidence type="ECO:0000256" key="6">
    <source>
        <dbReference type="ARBA" id="ARBA00022741"/>
    </source>
</evidence>
<dbReference type="EMBL" id="JAPTGC010000005">
    <property type="protein sequence ID" value="MCZ0862570.1"/>
    <property type="molecule type" value="Genomic_DNA"/>
</dbReference>
<evidence type="ECO:0000313" key="14">
    <source>
        <dbReference type="EMBL" id="MCZ0862570.1"/>
    </source>
</evidence>
<comment type="caution">
    <text evidence="14">The sequence shown here is derived from an EMBL/GenBank/DDBJ whole genome shotgun (WGS) entry which is preliminary data.</text>
</comment>
<keyword evidence="7" id="KW-0067">ATP-binding</keyword>
<sequence length="102" mass="11463">MTEYTSIREDVLAKLEEYLPEIREQFGIQTLAIFGSVSRGEDTPDSDVDILYEFRPGEATLAHLVGLGDFLEERLGRKVDLVAARALSPYIRDEVIAEAVYV</sequence>
<evidence type="ECO:0000256" key="7">
    <source>
        <dbReference type="ARBA" id="ARBA00022840"/>
    </source>
</evidence>
<evidence type="ECO:0000256" key="5">
    <source>
        <dbReference type="ARBA" id="ARBA00022723"/>
    </source>
</evidence>